<evidence type="ECO:0000313" key="8">
    <source>
        <dbReference type="Proteomes" id="UP000471381"/>
    </source>
</evidence>
<keyword evidence="3" id="KW-0274">FAD</keyword>
<dbReference type="InterPro" id="IPR036188">
    <property type="entry name" value="FAD/NAD-bd_sf"/>
</dbReference>
<dbReference type="Pfam" id="PF07992">
    <property type="entry name" value="Pyr_redox_2"/>
    <property type="match status" value="1"/>
</dbReference>
<dbReference type="PANTHER" id="PTHR43706">
    <property type="entry name" value="NADH DEHYDROGENASE"/>
    <property type="match status" value="1"/>
</dbReference>
<comment type="similarity">
    <text evidence="1">Belongs to the NADH dehydrogenase family.</text>
</comment>
<accession>A0A6N9TDD2</accession>
<dbReference type="PANTHER" id="PTHR43706:SF9">
    <property type="entry name" value="TYPE II NADH:QUINONE OXIDOREDUCTASE"/>
    <property type="match status" value="1"/>
</dbReference>
<keyword evidence="2" id="KW-0285">Flavoprotein</keyword>
<evidence type="ECO:0000256" key="4">
    <source>
        <dbReference type="ARBA" id="ARBA00023002"/>
    </source>
</evidence>
<organism evidence="7 8">
    <name type="scientific">Alteromonas genovensis</name>
    <dbReference type="NCBI Taxonomy" id="471225"/>
    <lineage>
        <taxon>Bacteria</taxon>
        <taxon>Pseudomonadati</taxon>
        <taxon>Pseudomonadota</taxon>
        <taxon>Gammaproteobacteria</taxon>
        <taxon>Alteromonadales</taxon>
        <taxon>Alteromonadaceae</taxon>
        <taxon>Alteromonas/Salinimonas group</taxon>
        <taxon>Alteromonas</taxon>
    </lineage>
</organism>
<protein>
    <submittedName>
        <fullName evidence="7">FAD-dependent oxidoreductase</fullName>
    </submittedName>
</protein>
<evidence type="ECO:0000256" key="5">
    <source>
        <dbReference type="ARBA" id="ARBA00023027"/>
    </source>
</evidence>
<reference evidence="7 8" key="1">
    <citation type="submission" date="2020-01" db="EMBL/GenBank/DDBJ databases">
        <title>Genomes of bacteria type strains.</title>
        <authorList>
            <person name="Chen J."/>
            <person name="Zhu S."/>
            <person name="Yang J."/>
        </authorList>
    </citation>
    <scope>NUCLEOTIDE SEQUENCE [LARGE SCALE GENOMIC DNA]</scope>
    <source>
        <strain evidence="7 8">LMG 24078</strain>
    </source>
</reference>
<evidence type="ECO:0000256" key="3">
    <source>
        <dbReference type="ARBA" id="ARBA00022827"/>
    </source>
</evidence>
<name>A0A6N9TDD2_9ALTE</name>
<evidence type="ECO:0000256" key="2">
    <source>
        <dbReference type="ARBA" id="ARBA00022630"/>
    </source>
</evidence>
<dbReference type="EMBL" id="JAAAWO010000004">
    <property type="protein sequence ID" value="NDW15304.1"/>
    <property type="molecule type" value="Genomic_DNA"/>
</dbReference>
<evidence type="ECO:0000259" key="6">
    <source>
        <dbReference type="Pfam" id="PF07992"/>
    </source>
</evidence>
<dbReference type="PRINTS" id="PR00368">
    <property type="entry name" value="FADPNR"/>
</dbReference>
<gene>
    <name evidence="7" type="ORF">GTQ48_07215</name>
</gene>
<dbReference type="InterPro" id="IPR045024">
    <property type="entry name" value="NDH-2"/>
</dbReference>
<comment type="caution">
    <text evidence="7">The sequence shown here is derived from an EMBL/GenBank/DDBJ whole genome shotgun (WGS) entry which is preliminary data.</text>
</comment>
<keyword evidence="5" id="KW-0520">NAD</keyword>
<keyword evidence="4" id="KW-0560">Oxidoreductase</keyword>
<dbReference type="SUPFAM" id="SSF51905">
    <property type="entry name" value="FAD/NAD(P)-binding domain"/>
    <property type="match status" value="1"/>
</dbReference>
<proteinExistence type="inferred from homology"/>
<keyword evidence="8" id="KW-1185">Reference proteome</keyword>
<dbReference type="RefSeq" id="WP_163105902.1">
    <property type="nucleotide sequence ID" value="NZ_JAAAWO010000004.1"/>
</dbReference>
<dbReference type="GO" id="GO:0003954">
    <property type="term" value="F:NADH dehydrogenase activity"/>
    <property type="evidence" value="ECO:0007669"/>
    <property type="project" value="InterPro"/>
</dbReference>
<evidence type="ECO:0000256" key="1">
    <source>
        <dbReference type="ARBA" id="ARBA00005272"/>
    </source>
</evidence>
<dbReference type="Proteomes" id="UP000471381">
    <property type="component" value="Unassembled WGS sequence"/>
</dbReference>
<feature type="domain" description="FAD/NAD(P)-binding" evidence="6">
    <location>
        <begin position="3"/>
        <end position="338"/>
    </location>
</feature>
<dbReference type="GO" id="GO:0008137">
    <property type="term" value="F:NADH dehydrogenase (ubiquinone) activity"/>
    <property type="evidence" value="ECO:0007669"/>
    <property type="project" value="TreeGrafter"/>
</dbReference>
<sequence length="434" mass="47082">MQKIVIVGGGAGGLELASRLSRKLGSKNKADITLVDRSRTHVWKPLLHEVAAGVIDKHSDGVDYAIHAASHNYRFQLGEMCSIDAAAKTLTLSPLIDEEGHEVLPKRQVEYDQLVMAIGSVSNDFGTPGVAKHCYLLDSLAQAERFHRALLNQLIRINQQEVSNLDKNAHINVAIVGAGATGTELAAQLHHVANLSKAYGMPDMSASRLKITIVEAGERILPALPTRIANTAREALNDLGVVIKEQTTVAEADCDGLITKDGSRIDADLMVWAAGVKAPDFVTSMGLFETNKANQILVDEQLRSTTEKTIWVLGDCCGFQQDNGKWVPPRAQSAHQMADIVAHNICAVVNGKTTKPFVYQDYGSLVHLSKYSTVGSLMGSLSNGSMFIEGRLAKLVYVSLYNMHQFAVHGKVKGVLKLLVKKLSHAMSPKLKLH</sequence>
<evidence type="ECO:0000313" key="7">
    <source>
        <dbReference type="EMBL" id="NDW15304.1"/>
    </source>
</evidence>
<dbReference type="PRINTS" id="PR00411">
    <property type="entry name" value="PNDRDTASEI"/>
</dbReference>
<dbReference type="InterPro" id="IPR023753">
    <property type="entry name" value="FAD/NAD-binding_dom"/>
</dbReference>
<dbReference type="Gene3D" id="3.50.50.100">
    <property type="match status" value="1"/>
</dbReference>
<dbReference type="AlphaFoldDB" id="A0A6N9TDD2"/>